<gene>
    <name evidence="2" type="ORF">STRTUCAR8_00211</name>
</gene>
<protein>
    <submittedName>
        <fullName evidence="2">Uncharacterized protein</fullName>
    </submittedName>
</protein>
<keyword evidence="3" id="KW-1185">Reference proteome</keyword>
<reference evidence="2 3" key="1">
    <citation type="journal article" date="2011" name="Plasmid">
        <title>Streptomyces turgidiscabies Car8 contains a modular pathogenicity island that shares virulence genes with other actinobacterial plant pathogens.</title>
        <authorList>
            <person name="Huguet-Tapia J.C."/>
            <person name="Badger J.H."/>
            <person name="Loria R."/>
            <person name="Pettis G.S."/>
        </authorList>
    </citation>
    <scope>NUCLEOTIDE SEQUENCE [LARGE SCALE GENOMIC DNA]</scope>
    <source>
        <strain evidence="2 3">Car8</strain>
    </source>
</reference>
<dbReference type="AlphaFoldDB" id="L7ERU3"/>
<accession>L7ERU3</accession>
<evidence type="ECO:0000256" key="1">
    <source>
        <dbReference type="SAM" id="MobiDB-lite"/>
    </source>
</evidence>
<dbReference type="Proteomes" id="UP000010931">
    <property type="component" value="Unassembled WGS sequence"/>
</dbReference>
<feature type="region of interest" description="Disordered" evidence="1">
    <location>
        <begin position="1"/>
        <end position="20"/>
    </location>
</feature>
<evidence type="ECO:0000313" key="3">
    <source>
        <dbReference type="Proteomes" id="UP000010931"/>
    </source>
</evidence>
<comment type="caution">
    <text evidence="2">The sequence shown here is derived from an EMBL/GenBank/DDBJ whole genome shotgun (WGS) entry which is preliminary data.</text>
</comment>
<dbReference type="EMBL" id="AEJB01000630">
    <property type="protein sequence ID" value="ELP62128.1"/>
    <property type="molecule type" value="Genomic_DNA"/>
</dbReference>
<name>L7ERU3_STRT8</name>
<organism evidence="2 3">
    <name type="scientific">Streptomyces turgidiscabies (strain Car8)</name>
    <dbReference type="NCBI Taxonomy" id="698760"/>
    <lineage>
        <taxon>Bacteria</taxon>
        <taxon>Bacillati</taxon>
        <taxon>Actinomycetota</taxon>
        <taxon>Actinomycetes</taxon>
        <taxon>Kitasatosporales</taxon>
        <taxon>Streptomycetaceae</taxon>
        <taxon>Streptomyces</taxon>
    </lineage>
</organism>
<sequence length="87" mass="9249">MGTAGRIMPSPSARCGAGGHRIGRFGATHVGRLPGRGEDRRARDAYVIAETARHRSDFATIDVPPSWPPITRCCPTPYPPRGRPGGG</sequence>
<evidence type="ECO:0000313" key="2">
    <source>
        <dbReference type="EMBL" id="ELP62128.1"/>
    </source>
</evidence>
<proteinExistence type="predicted"/>